<evidence type="ECO:0000256" key="8">
    <source>
        <dbReference type="ARBA" id="ARBA00022842"/>
    </source>
</evidence>
<organism evidence="16 17">
    <name type="scientific">Sedimentibacter saalensis</name>
    <dbReference type="NCBI Taxonomy" id="130788"/>
    <lineage>
        <taxon>Bacteria</taxon>
        <taxon>Bacillati</taxon>
        <taxon>Bacillota</taxon>
        <taxon>Tissierellia</taxon>
        <taxon>Sedimentibacter</taxon>
    </lineage>
</organism>
<dbReference type="Proteomes" id="UP000315343">
    <property type="component" value="Unassembled WGS sequence"/>
</dbReference>
<evidence type="ECO:0000256" key="12">
    <source>
        <dbReference type="RuleBase" id="RU003591"/>
    </source>
</evidence>
<protein>
    <recommendedName>
        <fullName evidence="4 12">Acetolactate synthase</fullName>
        <ecNumber evidence="4 12">2.2.1.6</ecNumber>
    </recommendedName>
</protein>
<dbReference type="EMBL" id="VLKH01000011">
    <property type="protein sequence ID" value="TWH77932.1"/>
    <property type="molecule type" value="Genomic_DNA"/>
</dbReference>
<dbReference type="SUPFAM" id="SSF52518">
    <property type="entry name" value="Thiamin diphosphate-binding fold (THDP-binding)"/>
    <property type="match status" value="2"/>
</dbReference>
<dbReference type="InterPro" id="IPR045229">
    <property type="entry name" value="TPP_enz"/>
</dbReference>
<comment type="similarity">
    <text evidence="3 12">Belongs to the TPP enzyme family.</text>
</comment>
<keyword evidence="6 12" id="KW-0808">Transferase</keyword>
<comment type="cofactor">
    <cofactor evidence="12">
        <name>thiamine diphosphate</name>
        <dbReference type="ChEBI" id="CHEBI:58937"/>
    </cofactor>
    <text evidence="12">Binds 1 thiamine pyrophosphate per subunit.</text>
</comment>
<dbReference type="CDD" id="cd07035">
    <property type="entry name" value="TPP_PYR_POX_like"/>
    <property type="match status" value="1"/>
</dbReference>
<comment type="pathway">
    <text evidence="2 12">Amino-acid biosynthesis; L-valine biosynthesis; L-valine from pyruvate: step 1/4.</text>
</comment>
<dbReference type="Gene3D" id="3.40.50.970">
    <property type="match status" value="2"/>
</dbReference>
<sequence>MKNSGSQIILKVLKEKGIDTLFGYPGGAVIPFFDALYDELDYFKVYRPAHEQNGVHAADGYARSTGKLGVFIATSGPGATNAITGIANAYMDSIPLLVISGQVANPLIGKDSFQEVDITGLTMSVTKHSYLVRKVENLEDVIREAVEVATEGRPGPVLVDVPKDVFMHMCEYKGSSPEKKHEADLPDDKMLLEAVKLINSAEKPIIYAGGGVRISKNDHLLLALAEKTDIPVCNSFMGLGTIPRSNKLSLGFVGMHGSLETNMAVTNCDLLIAIGARFSDRVIGSPDKFAPRAKIIHIDVDSTEVDKNTYESIPLIGEMKSILEKLLQHSEKKDRSKWLEEITSIRKKNDIEGQFVPENILNEINKVYNKNTIVATEVGQHQMWTGQYWQFNKSNEFITSGGLGTMGFGLGAAIGAQVGNPNKRTVLITGDGSFRMNCQELVTVAKYKLPIKIVMFNNNTLGMVRQWQRMFSNARYSETDNYDEVNYQVLASAYGIKSFKAETLQELKNIISETYNLNEPLFIECKINHDCSVYPIVPPGRPIDELLLNG</sequence>
<dbReference type="InterPro" id="IPR012001">
    <property type="entry name" value="Thiamin_PyroP_enz_TPP-bd_dom"/>
</dbReference>
<dbReference type="FunFam" id="3.40.50.1220:FF:000008">
    <property type="entry name" value="Acetolactate synthase"/>
    <property type="match status" value="1"/>
</dbReference>
<gene>
    <name evidence="16" type="ORF">LY60_03122</name>
</gene>
<comment type="pathway">
    <text evidence="1 12">Amino-acid biosynthesis; L-isoleucine biosynthesis; L-isoleucine from 2-oxobutanoate: step 1/4.</text>
</comment>
<keyword evidence="17" id="KW-1185">Reference proteome</keyword>
<dbReference type="CDD" id="cd02015">
    <property type="entry name" value="TPP_AHAS"/>
    <property type="match status" value="1"/>
</dbReference>
<evidence type="ECO:0000256" key="11">
    <source>
        <dbReference type="ARBA" id="ARBA00048670"/>
    </source>
</evidence>
<evidence type="ECO:0000256" key="3">
    <source>
        <dbReference type="ARBA" id="ARBA00007812"/>
    </source>
</evidence>
<dbReference type="InterPro" id="IPR029061">
    <property type="entry name" value="THDP-binding"/>
</dbReference>
<name>A0A562J455_9FIRM</name>
<accession>A0A562J455</accession>
<evidence type="ECO:0000256" key="9">
    <source>
        <dbReference type="ARBA" id="ARBA00023052"/>
    </source>
</evidence>
<dbReference type="AlphaFoldDB" id="A0A562J455"/>
<reference evidence="16 17" key="1">
    <citation type="submission" date="2019-07" db="EMBL/GenBank/DDBJ databases">
        <title>Genomic Encyclopedia of Type Strains, Phase I: the one thousand microbial genomes (KMG-I) project.</title>
        <authorList>
            <person name="Kyrpides N."/>
        </authorList>
    </citation>
    <scope>NUCLEOTIDE SEQUENCE [LARGE SCALE GENOMIC DNA]</scope>
    <source>
        <strain evidence="16 17">DSM 13558</strain>
    </source>
</reference>
<keyword evidence="9 12" id="KW-0786">Thiamine pyrophosphate</keyword>
<dbReference type="InterPro" id="IPR000399">
    <property type="entry name" value="TPP-bd_CS"/>
</dbReference>
<dbReference type="Pfam" id="PF02775">
    <property type="entry name" value="TPP_enzyme_C"/>
    <property type="match status" value="1"/>
</dbReference>
<keyword evidence="7 12" id="KW-0479">Metal-binding</keyword>
<evidence type="ECO:0000256" key="10">
    <source>
        <dbReference type="ARBA" id="ARBA00023304"/>
    </source>
</evidence>
<dbReference type="InterPro" id="IPR012000">
    <property type="entry name" value="Thiamin_PyroP_enz_cen_dom"/>
</dbReference>
<evidence type="ECO:0000256" key="2">
    <source>
        <dbReference type="ARBA" id="ARBA00005025"/>
    </source>
</evidence>
<comment type="caution">
    <text evidence="16">The sequence shown here is derived from an EMBL/GenBank/DDBJ whole genome shotgun (WGS) entry which is preliminary data.</text>
</comment>
<keyword evidence="10 12" id="KW-0100">Branched-chain amino acid biosynthesis</keyword>
<comment type="cofactor">
    <cofactor evidence="12">
        <name>Mg(2+)</name>
        <dbReference type="ChEBI" id="CHEBI:18420"/>
    </cofactor>
    <text evidence="12">Binds 1 Mg(2+) ion per subunit.</text>
</comment>
<dbReference type="OrthoDB" id="4494979at2"/>
<dbReference type="GO" id="GO:0005948">
    <property type="term" value="C:acetolactate synthase complex"/>
    <property type="evidence" value="ECO:0007669"/>
    <property type="project" value="TreeGrafter"/>
</dbReference>
<keyword evidence="5 12" id="KW-0028">Amino-acid biosynthesis</keyword>
<feature type="domain" description="Thiamine pyrophosphate enzyme TPP-binding" evidence="14">
    <location>
        <begin position="378"/>
        <end position="525"/>
    </location>
</feature>
<dbReference type="FunFam" id="3.40.50.970:FF:000007">
    <property type="entry name" value="Acetolactate synthase"/>
    <property type="match status" value="1"/>
</dbReference>
<dbReference type="PROSITE" id="PS00187">
    <property type="entry name" value="TPP_ENZYMES"/>
    <property type="match status" value="1"/>
</dbReference>
<dbReference type="UniPathway" id="UPA00047">
    <property type="reaction ID" value="UER00055"/>
</dbReference>
<comment type="catalytic activity">
    <reaction evidence="11 12">
        <text>2 pyruvate + H(+) = (2S)-2-acetolactate + CO2</text>
        <dbReference type="Rhea" id="RHEA:25249"/>
        <dbReference type="ChEBI" id="CHEBI:15361"/>
        <dbReference type="ChEBI" id="CHEBI:15378"/>
        <dbReference type="ChEBI" id="CHEBI:16526"/>
        <dbReference type="ChEBI" id="CHEBI:58476"/>
        <dbReference type="EC" id="2.2.1.6"/>
    </reaction>
</comment>
<dbReference type="Pfam" id="PF00205">
    <property type="entry name" value="TPP_enzyme_M"/>
    <property type="match status" value="1"/>
</dbReference>
<dbReference type="NCBIfam" id="TIGR00118">
    <property type="entry name" value="acolac_lg"/>
    <property type="match status" value="1"/>
</dbReference>
<dbReference type="GO" id="GO:0009099">
    <property type="term" value="P:L-valine biosynthetic process"/>
    <property type="evidence" value="ECO:0007669"/>
    <property type="project" value="UniProtKB-UniPathway"/>
</dbReference>
<dbReference type="GO" id="GO:0009097">
    <property type="term" value="P:isoleucine biosynthetic process"/>
    <property type="evidence" value="ECO:0007669"/>
    <property type="project" value="UniProtKB-UniPathway"/>
</dbReference>
<keyword evidence="8 12" id="KW-0460">Magnesium</keyword>
<evidence type="ECO:0000256" key="1">
    <source>
        <dbReference type="ARBA" id="ARBA00004974"/>
    </source>
</evidence>
<dbReference type="RefSeq" id="WP_145085794.1">
    <property type="nucleotide sequence ID" value="NZ_JBCFAR010000004.1"/>
</dbReference>
<dbReference type="InterPro" id="IPR039368">
    <property type="entry name" value="AHAS_TPP"/>
</dbReference>
<dbReference type="SUPFAM" id="SSF52467">
    <property type="entry name" value="DHS-like NAD/FAD-binding domain"/>
    <property type="match status" value="1"/>
</dbReference>
<dbReference type="PANTHER" id="PTHR18968:SF13">
    <property type="entry name" value="ACETOLACTATE SYNTHASE CATALYTIC SUBUNIT, MITOCHONDRIAL"/>
    <property type="match status" value="1"/>
</dbReference>
<evidence type="ECO:0000256" key="6">
    <source>
        <dbReference type="ARBA" id="ARBA00022679"/>
    </source>
</evidence>
<dbReference type="PANTHER" id="PTHR18968">
    <property type="entry name" value="THIAMINE PYROPHOSPHATE ENZYMES"/>
    <property type="match status" value="1"/>
</dbReference>
<evidence type="ECO:0000256" key="4">
    <source>
        <dbReference type="ARBA" id="ARBA00013145"/>
    </source>
</evidence>
<proteinExistence type="inferred from homology"/>
<dbReference type="GO" id="GO:0000287">
    <property type="term" value="F:magnesium ion binding"/>
    <property type="evidence" value="ECO:0007669"/>
    <property type="project" value="UniProtKB-UniRule"/>
</dbReference>
<dbReference type="InterPro" id="IPR012846">
    <property type="entry name" value="Acetolactate_synth_lsu"/>
</dbReference>
<feature type="domain" description="Thiamine pyrophosphate enzyme central" evidence="13">
    <location>
        <begin position="193"/>
        <end position="326"/>
    </location>
</feature>
<evidence type="ECO:0000256" key="5">
    <source>
        <dbReference type="ARBA" id="ARBA00022605"/>
    </source>
</evidence>
<dbReference type="InterPro" id="IPR029035">
    <property type="entry name" value="DHS-like_NAD/FAD-binding_dom"/>
</dbReference>
<dbReference type="Pfam" id="PF02776">
    <property type="entry name" value="TPP_enzyme_N"/>
    <property type="match status" value="1"/>
</dbReference>
<dbReference type="InterPro" id="IPR011766">
    <property type="entry name" value="TPP_enzyme_TPP-bd"/>
</dbReference>
<evidence type="ECO:0000313" key="16">
    <source>
        <dbReference type="EMBL" id="TWH77932.1"/>
    </source>
</evidence>
<feature type="domain" description="Thiamine pyrophosphate enzyme N-terminal TPP-binding" evidence="15">
    <location>
        <begin position="5"/>
        <end position="119"/>
    </location>
</feature>
<evidence type="ECO:0000259" key="15">
    <source>
        <dbReference type="Pfam" id="PF02776"/>
    </source>
</evidence>
<evidence type="ECO:0000313" key="17">
    <source>
        <dbReference type="Proteomes" id="UP000315343"/>
    </source>
</evidence>
<dbReference type="Gene3D" id="3.40.50.1220">
    <property type="entry name" value="TPP-binding domain"/>
    <property type="match status" value="1"/>
</dbReference>
<dbReference type="UniPathway" id="UPA00049">
    <property type="reaction ID" value="UER00059"/>
</dbReference>
<dbReference type="GO" id="GO:0003984">
    <property type="term" value="F:acetolactate synthase activity"/>
    <property type="evidence" value="ECO:0007669"/>
    <property type="project" value="UniProtKB-EC"/>
</dbReference>
<evidence type="ECO:0000259" key="14">
    <source>
        <dbReference type="Pfam" id="PF02775"/>
    </source>
</evidence>
<dbReference type="EC" id="2.2.1.6" evidence="4 12"/>
<evidence type="ECO:0000256" key="7">
    <source>
        <dbReference type="ARBA" id="ARBA00022723"/>
    </source>
</evidence>
<dbReference type="GO" id="GO:0030976">
    <property type="term" value="F:thiamine pyrophosphate binding"/>
    <property type="evidence" value="ECO:0007669"/>
    <property type="project" value="UniProtKB-UniRule"/>
</dbReference>
<evidence type="ECO:0000259" key="13">
    <source>
        <dbReference type="Pfam" id="PF00205"/>
    </source>
</evidence>
<dbReference type="GO" id="GO:0050660">
    <property type="term" value="F:flavin adenine dinucleotide binding"/>
    <property type="evidence" value="ECO:0007669"/>
    <property type="project" value="InterPro"/>
</dbReference>